<evidence type="ECO:0000313" key="2">
    <source>
        <dbReference type="Proteomes" id="UP000287033"/>
    </source>
</evidence>
<accession>A0A401TYC8</accession>
<feature type="non-terminal residue" evidence="1">
    <location>
        <position position="185"/>
    </location>
</feature>
<dbReference type="EMBL" id="BEZZ01229100">
    <property type="protein sequence ID" value="GCC47671.1"/>
    <property type="molecule type" value="Genomic_DNA"/>
</dbReference>
<reference evidence="1 2" key="1">
    <citation type="journal article" date="2018" name="Nat. Ecol. Evol.">
        <title>Shark genomes provide insights into elasmobranch evolution and the origin of vertebrates.</title>
        <authorList>
            <person name="Hara Y"/>
            <person name="Yamaguchi K"/>
            <person name="Onimaru K"/>
            <person name="Kadota M"/>
            <person name="Koyanagi M"/>
            <person name="Keeley SD"/>
            <person name="Tatsumi K"/>
            <person name="Tanaka K"/>
            <person name="Motone F"/>
            <person name="Kageyama Y"/>
            <person name="Nozu R"/>
            <person name="Adachi N"/>
            <person name="Nishimura O"/>
            <person name="Nakagawa R"/>
            <person name="Tanegashima C"/>
            <person name="Kiyatake I"/>
            <person name="Matsumoto R"/>
            <person name="Murakumo K"/>
            <person name="Nishida K"/>
            <person name="Terakita A"/>
            <person name="Kuratani S"/>
            <person name="Sato K"/>
            <person name="Hyodo S Kuraku.S."/>
        </authorList>
    </citation>
    <scope>NUCLEOTIDE SEQUENCE [LARGE SCALE GENOMIC DNA]</scope>
</reference>
<name>A0A401TYC8_CHIPU</name>
<dbReference type="AlphaFoldDB" id="A0A401TYC8"/>
<gene>
    <name evidence="1" type="ORF">chiPu_0032160</name>
</gene>
<sequence length="185" mass="20138">MLGLDRRALAVDFGVRIGEVDRNELDVAADREQRLALAALFQALQNLVFDLDVPGEIIFAGLDHRARRGDGIAASLHLDRVEEWTVGHVVVGVELATDQIARFELDEFVGAGTDGFQIVGRLAGLAALVVREQMLRNDAAIAPDKGIGPERCRLLEVDADREVVDLLDGQAAVGFNRYRRGRGVA</sequence>
<proteinExistence type="predicted"/>
<keyword evidence="2" id="KW-1185">Reference proteome</keyword>
<dbReference type="Proteomes" id="UP000287033">
    <property type="component" value="Unassembled WGS sequence"/>
</dbReference>
<comment type="caution">
    <text evidence="1">The sequence shown here is derived from an EMBL/GenBank/DDBJ whole genome shotgun (WGS) entry which is preliminary data.</text>
</comment>
<evidence type="ECO:0000313" key="1">
    <source>
        <dbReference type="EMBL" id="GCC47671.1"/>
    </source>
</evidence>
<protein>
    <submittedName>
        <fullName evidence="1">Uncharacterized protein</fullName>
    </submittedName>
</protein>
<organism evidence="1 2">
    <name type="scientific">Chiloscyllium punctatum</name>
    <name type="common">Brownbanded bambooshark</name>
    <name type="synonym">Hemiscyllium punctatum</name>
    <dbReference type="NCBI Taxonomy" id="137246"/>
    <lineage>
        <taxon>Eukaryota</taxon>
        <taxon>Metazoa</taxon>
        <taxon>Chordata</taxon>
        <taxon>Craniata</taxon>
        <taxon>Vertebrata</taxon>
        <taxon>Chondrichthyes</taxon>
        <taxon>Elasmobranchii</taxon>
        <taxon>Galeomorphii</taxon>
        <taxon>Galeoidea</taxon>
        <taxon>Orectolobiformes</taxon>
        <taxon>Hemiscylliidae</taxon>
        <taxon>Chiloscyllium</taxon>
    </lineage>
</organism>